<dbReference type="PIRSF" id="PIRSF009320">
    <property type="entry name" value="Nuc_binding_HP_1000"/>
    <property type="match status" value="1"/>
</dbReference>
<dbReference type="PATRIC" id="fig|1156395.6.peg.876"/>
<keyword evidence="3" id="KW-1185">Reference proteome</keyword>
<dbReference type="SUPFAM" id="SSF52540">
    <property type="entry name" value="P-loop containing nucleoside triphosphate hydrolases"/>
    <property type="match status" value="1"/>
</dbReference>
<gene>
    <name evidence="2" type="ORF">DBT_0862</name>
</gene>
<dbReference type="PANTHER" id="PTHR13696:SF52">
    <property type="entry name" value="PARA FAMILY PROTEIN CT_582"/>
    <property type="match status" value="1"/>
</dbReference>
<accession>A0A1B9F7M5</accession>
<reference evidence="2 3" key="1">
    <citation type="submission" date="2016-06" db="EMBL/GenBank/DDBJ databases">
        <title>Respiratory ammonification of nitrate coupled to the oxidation of elemental sulfur in deep-sea autotrophic thermophilic bacteria.</title>
        <authorList>
            <person name="Slobodkina G.B."/>
            <person name="Mardanov A.V."/>
            <person name="Ravin N.V."/>
            <person name="Frolova A.A."/>
            <person name="Viryasiv M.B."/>
            <person name="Chernyh N.A."/>
            <person name="Bonch-Osmolovskaya E.A."/>
            <person name="Slobodkin A.I."/>
        </authorList>
    </citation>
    <scope>NUCLEOTIDE SEQUENCE [LARGE SCALE GENOMIC DNA]</scope>
    <source>
        <strain evidence="2 3">S69</strain>
    </source>
</reference>
<evidence type="ECO:0000313" key="2">
    <source>
        <dbReference type="EMBL" id="OCC15937.1"/>
    </source>
</evidence>
<dbReference type="RefSeq" id="WP_067616678.1">
    <property type="nucleotide sequence ID" value="NZ_MAGO01000003.1"/>
</dbReference>
<dbReference type="Proteomes" id="UP000093080">
    <property type="component" value="Unassembled WGS sequence"/>
</dbReference>
<dbReference type="Pfam" id="PF13614">
    <property type="entry name" value="AAA_31"/>
    <property type="match status" value="1"/>
</dbReference>
<comment type="caution">
    <text evidence="2">The sequence shown here is derived from an EMBL/GenBank/DDBJ whole genome shotgun (WGS) entry which is preliminary data.</text>
</comment>
<feature type="domain" description="AAA" evidence="1">
    <location>
        <begin position="4"/>
        <end position="178"/>
    </location>
</feature>
<dbReference type="Gene3D" id="3.40.50.300">
    <property type="entry name" value="P-loop containing nucleotide triphosphate hydrolases"/>
    <property type="match status" value="1"/>
</dbReference>
<dbReference type="FunFam" id="3.40.50.300:FF:000285">
    <property type="entry name" value="Sporulation initiation inhibitor Soj"/>
    <property type="match status" value="1"/>
</dbReference>
<dbReference type="EMBL" id="MAGO01000003">
    <property type="protein sequence ID" value="OCC15937.1"/>
    <property type="molecule type" value="Genomic_DNA"/>
</dbReference>
<evidence type="ECO:0000313" key="3">
    <source>
        <dbReference type="Proteomes" id="UP000093080"/>
    </source>
</evidence>
<sequence length="258" mass="28782">MNPRIIAIANQKGGVGKTTTAVNLATALALLKKKVILVDCDPQGNATSGLGFSPNKTKPQLYHILTGLNKIEETILSTDIENLDLLPSGMDLAGIEAEISLDNDNRYFHLKEALKPIKEADFIFLDCPPSLGMLTINALACARSVLIPLQCEYYALEGLSLLVQTIRKVKQTLNPMLYIEGLVLTMFDQRTRLTYQVAKEVKRHFRQIVYRTNIPRNVRLSESPSHGKPIFVYDPHSRGAEAYMNLAREFLKRQGESA</sequence>
<dbReference type="PRINTS" id="PR00091">
    <property type="entry name" value="NITROGNASEII"/>
</dbReference>
<dbReference type="CDD" id="cd02042">
    <property type="entry name" value="ParAB_family"/>
    <property type="match status" value="1"/>
</dbReference>
<dbReference type="AlphaFoldDB" id="A0A1B9F7M5"/>
<dbReference type="InterPro" id="IPR025669">
    <property type="entry name" value="AAA_dom"/>
</dbReference>
<dbReference type="PANTHER" id="PTHR13696">
    <property type="entry name" value="P-LOOP CONTAINING NUCLEOSIDE TRIPHOSPHATE HYDROLASE"/>
    <property type="match status" value="1"/>
</dbReference>
<protein>
    <submittedName>
        <fullName evidence="2">Chromosome (Plasmid) partitioning protein ParA</fullName>
    </submittedName>
</protein>
<name>A0A1B9F7M5_9BACT</name>
<organism evidence="2 3">
    <name type="scientific">Dissulfuribacter thermophilus</name>
    <dbReference type="NCBI Taxonomy" id="1156395"/>
    <lineage>
        <taxon>Bacteria</taxon>
        <taxon>Pseudomonadati</taxon>
        <taxon>Thermodesulfobacteriota</taxon>
        <taxon>Dissulfuribacteria</taxon>
        <taxon>Dissulfuribacterales</taxon>
        <taxon>Dissulfuribacteraceae</taxon>
        <taxon>Dissulfuribacter</taxon>
    </lineage>
</organism>
<dbReference type="InterPro" id="IPR027417">
    <property type="entry name" value="P-loop_NTPase"/>
</dbReference>
<proteinExistence type="predicted"/>
<dbReference type="OrthoDB" id="9815116at2"/>
<dbReference type="STRING" id="1156395.DBT_0862"/>
<dbReference type="InterPro" id="IPR050678">
    <property type="entry name" value="DNA_Partitioning_ATPase"/>
</dbReference>
<evidence type="ECO:0000259" key="1">
    <source>
        <dbReference type="Pfam" id="PF13614"/>
    </source>
</evidence>